<dbReference type="eggNOG" id="arCOG05600">
    <property type="taxonomic scope" value="Archaea"/>
</dbReference>
<evidence type="ECO:0000256" key="1">
    <source>
        <dbReference type="SAM" id="Phobius"/>
    </source>
</evidence>
<name>G7VGX8_9CREN</name>
<dbReference type="GeneID" id="11594773"/>
<keyword evidence="1" id="KW-1133">Transmembrane helix</keyword>
<proteinExistence type="predicted"/>
<sequence length="185" mass="19543">MPRGALILLVAVALASAQSVVLVVNGTIPFKAVAKDSVLSINGSEVALPQKRLSWYFNGTYTVFGIDYSNPQCQLGTWPNQPKFYVACSTGSDFTVVAVKDPKARAVCYVGGGSRKDVLKPAAATPTVEIYQTKGLYIECEAGYPAVASAPSTLLGILAGITSASATLLLVMSVLLLRSLFKKEH</sequence>
<evidence type="ECO:0000313" key="3">
    <source>
        <dbReference type="Proteomes" id="UP000005867"/>
    </source>
</evidence>
<dbReference type="AlphaFoldDB" id="G7VGX8"/>
<protein>
    <submittedName>
        <fullName evidence="2">Uncharacterized protein</fullName>
    </submittedName>
</protein>
<evidence type="ECO:0000313" key="2">
    <source>
        <dbReference type="EMBL" id="AET31961.1"/>
    </source>
</evidence>
<dbReference type="OrthoDB" id="28534at2157"/>
<dbReference type="EMBL" id="CP003098">
    <property type="protein sequence ID" value="AET31961.1"/>
    <property type="molecule type" value="Genomic_DNA"/>
</dbReference>
<dbReference type="BioCyc" id="PSP1104324:GJSN-497-MONOMER"/>
<dbReference type="KEGG" id="pyr:P186_0509"/>
<gene>
    <name evidence="2" type="ORF">P186_0509</name>
</gene>
<accession>G7VGX8</accession>
<reference evidence="2 3" key="1">
    <citation type="journal article" date="2012" name="J. Bacteriol.">
        <title>Complete genome sequence of strain 1860, a crenarchaeon of the genus pyrobaculum able to grow with various electron acceptors.</title>
        <authorList>
            <person name="Mardanov A.V."/>
            <person name="Gumerov V.M."/>
            <person name="Slobodkina G.B."/>
            <person name="Beletsky A.V."/>
            <person name="Bonch-Osmolovskaya E.A."/>
            <person name="Ravin N.V."/>
            <person name="Skryabin K.G."/>
        </authorList>
    </citation>
    <scope>NUCLEOTIDE SEQUENCE [LARGE SCALE GENOMIC DNA]</scope>
    <source>
        <strain evidence="2 3">1860</strain>
    </source>
</reference>
<dbReference type="RefSeq" id="WP_014287789.1">
    <property type="nucleotide sequence ID" value="NC_016645.1"/>
</dbReference>
<organism evidence="2 3">
    <name type="scientific">Pyrobaculum ferrireducens</name>
    <dbReference type="NCBI Taxonomy" id="1104324"/>
    <lineage>
        <taxon>Archaea</taxon>
        <taxon>Thermoproteota</taxon>
        <taxon>Thermoprotei</taxon>
        <taxon>Thermoproteales</taxon>
        <taxon>Thermoproteaceae</taxon>
        <taxon>Pyrobaculum</taxon>
    </lineage>
</organism>
<dbReference type="Proteomes" id="UP000005867">
    <property type="component" value="Chromosome"/>
</dbReference>
<feature type="transmembrane region" description="Helical" evidence="1">
    <location>
        <begin position="154"/>
        <end position="177"/>
    </location>
</feature>
<keyword evidence="1" id="KW-0812">Transmembrane</keyword>
<dbReference type="HOGENOM" id="CLU_1465160_0_0_2"/>
<keyword evidence="1" id="KW-0472">Membrane</keyword>
<keyword evidence="3" id="KW-1185">Reference proteome</keyword>